<comment type="caution">
    <text evidence="3">The sequence shown here is derived from an EMBL/GenBank/DDBJ whole genome shotgun (WGS) entry which is preliminary data.</text>
</comment>
<dbReference type="GO" id="GO:0070567">
    <property type="term" value="F:cytidylyltransferase activity"/>
    <property type="evidence" value="ECO:0007669"/>
    <property type="project" value="InterPro"/>
</dbReference>
<evidence type="ECO:0000313" key="3">
    <source>
        <dbReference type="EMBL" id="ENZ13528.1"/>
    </source>
</evidence>
<dbReference type="PANTHER" id="PTHR43015">
    <property type="entry name" value="D-RIBITOL-5-PHOSPHATE CYTIDYLYLTRANSFERASE"/>
    <property type="match status" value="1"/>
</dbReference>
<keyword evidence="2 3" id="KW-0548">Nucleotidyltransferase</keyword>
<keyword evidence="1 3" id="KW-0808">Transferase</keyword>
<dbReference type="InterPro" id="IPR034683">
    <property type="entry name" value="IspD/TarI"/>
</dbReference>
<dbReference type="Pfam" id="PF01128">
    <property type="entry name" value="IspD"/>
    <property type="match status" value="1"/>
</dbReference>
<sequence>MKNIALIIAGGVGARTHQDIPKQFINVKDVPVIVYTLQAFQNHPQIDAIEVVCLEGWHDVLWAYSKQFGISKLENIVNGGETGQDSIRNGLWDIEKRYHDDDDIVLIHDSIRPMVSAEVISDNIRVCRQYGNATTVVPCTSVMLTTDNSVISEGQIPRDNLKITQTPQAFFLNELLEVHKKAINMDLLPSIASCALYIEMGKKVYLSMGSEKNIKITTSEDIEIFQSLLESKRPGWLKR</sequence>
<dbReference type="Proteomes" id="UP000013085">
    <property type="component" value="Unassembled WGS sequence"/>
</dbReference>
<organism evidence="3 4">
    <name type="scientific">[Clostridium] clostridioforme 90A8</name>
    <dbReference type="NCBI Taxonomy" id="999408"/>
    <lineage>
        <taxon>Bacteria</taxon>
        <taxon>Bacillati</taxon>
        <taxon>Bacillota</taxon>
        <taxon>Clostridia</taxon>
        <taxon>Lachnospirales</taxon>
        <taxon>Lachnospiraceae</taxon>
        <taxon>Enterocloster</taxon>
    </lineage>
</organism>
<proteinExistence type="predicted"/>
<dbReference type="HOGENOM" id="CLU_061281_2_3_9"/>
<reference evidence="3 4" key="1">
    <citation type="submission" date="2013-01" db="EMBL/GenBank/DDBJ databases">
        <title>The Genome Sequence of Clostridium clostridioforme 90A8.</title>
        <authorList>
            <consortium name="The Broad Institute Genome Sequencing Platform"/>
            <person name="Earl A."/>
            <person name="Ward D."/>
            <person name="Feldgarden M."/>
            <person name="Gevers D."/>
            <person name="Courvalin P."/>
            <person name="Lambert T."/>
            <person name="Walker B."/>
            <person name="Young S.K."/>
            <person name="Zeng Q."/>
            <person name="Gargeya S."/>
            <person name="Fitzgerald M."/>
            <person name="Haas B."/>
            <person name="Abouelleil A."/>
            <person name="Alvarado L."/>
            <person name="Arachchi H.M."/>
            <person name="Berlin A.M."/>
            <person name="Chapman S.B."/>
            <person name="Dewar J."/>
            <person name="Goldberg J."/>
            <person name="Griggs A."/>
            <person name="Gujja S."/>
            <person name="Hansen M."/>
            <person name="Howarth C."/>
            <person name="Imamovic A."/>
            <person name="Larimer J."/>
            <person name="McCowan C."/>
            <person name="Murphy C."/>
            <person name="Neiman D."/>
            <person name="Pearson M."/>
            <person name="Priest M."/>
            <person name="Roberts A."/>
            <person name="Saif S."/>
            <person name="Shea T."/>
            <person name="Sisk P."/>
            <person name="Sykes S."/>
            <person name="Wortman J."/>
            <person name="Nusbaum C."/>
            <person name="Birren B."/>
        </authorList>
    </citation>
    <scope>NUCLEOTIDE SEQUENCE [LARGE SCALE GENOMIC DNA]</scope>
    <source>
        <strain evidence="3 4">90A8</strain>
    </source>
</reference>
<dbReference type="AlphaFoldDB" id="A0A0E2H982"/>
<evidence type="ECO:0000313" key="4">
    <source>
        <dbReference type="Proteomes" id="UP000013085"/>
    </source>
</evidence>
<dbReference type="EMBL" id="AGYR01000030">
    <property type="protein sequence ID" value="ENZ13528.1"/>
    <property type="molecule type" value="Genomic_DNA"/>
</dbReference>
<gene>
    <name evidence="3" type="ORF">HMPREF1090_02732</name>
</gene>
<dbReference type="Gene3D" id="3.90.550.10">
    <property type="entry name" value="Spore Coat Polysaccharide Biosynthesis Protein SpsA, Chain A"/>
    <property type="match status" value="1"/>
</dbReference>
<dbReference type="InterPro" id="IPR029044">
    <property type="entry name" value="Nucleotide-diphossugar_trans"/>
</dbReference>
<evidence type="ECO:0000256" key="1">
    <source>
        <dbReference type="ARBA" id="ARBA00022679"/>
    </source>
</evidence>
<name>A0A0E2H982_9FIRM</name>
<dbReference type="PATRIC" id="fig|999408.3.peg.2950"/>
<evidence type="ECO:0000256" key="2">
    <source>
        <dbReference type="ARBA" id="ARBA00022695"/>
    </source>
</evidence>
<dbReference type="PANTHER" id="PTHR43015:SF1">
    <property type="entry name" value="D-RIBITOL-5-PHOSPHATE CYTIDYLYLTRANSFERASE"/>
    <property type="match status" value="1"/>
</dbReference>
<protein>
    <submittedName>
        <fullName evidence="3">2-C-methyl-D-erythritol 4-phosphate cytidylyltransferase</fullName>
    </submittedName>
</protein>
<dbReference type="SUPFAM" id="SSF53448">
    <property type="entry name" value="Nucleotide-diphospho-sugar transferases"/>
    <property type="match status" value="1"/>
</dbReference>
<dbReference type="RefSeq" id="WP_002595962.1">
    <property type="nucleotide sequence ID" value="NZ_KB851022.1"/>
</dbReference>
<dbReference type="CDD" id="cd02516">
    <property type="entry name" value="CDP-ME_synthetase"/>
    <property type="match status" value="1"/>
</dbReference>
<accession>A0A0E2H982</accession>
<dbReference type="GO" id="GO:0005829">
    <property type="term" value="C:cytosol"/>
    <property type="evidence" value="ECO:0007669"/>
    <property type="project" value="TreeGrafter"/>
</dbReference>